<evidence type="ECO:0000313" key="1">
    <source>
        <dbReference type="EMBL" id="SIQ81745.1"/>
    </source>
</evidence>
<dbReference type="EMBL" id="FTMD01000007">
    <property type="protein sequence ID" value="SIQ81745.1"/>
    <property type="molecule type" value="Genomic_DNA"/>
</dbReference>
<reference evidence="2" key="1">
    <citation type="submission" date="2017-01" db="EMBL/GenBank/DDBJ databases">
        <authorList>
            <person name="Varghese N."/>
            <person name="Submissions S."/>
        </authorList>
    </citation>
    <scope>NUCLEOTIDE SEQUENCE [LARGE SCALE GENOMIC DNA]</scope>
    <source>
        <strain evidence="2">ATCC 51758</strain>
    </source>
</reference>
<dbReference type="Proteomes" id="UP000186819">
    <property type="component" value="Unassembled WGS sequence"/>
</dbReference>
<dbReference type="AlphaFoldDB" id="A0A1N6VVG2"/>
<gene>
    <name evidence="1" type="ORF">SAMN05421829_10732</name>
</gene>
<name>A0A1N6VVG2_9RHOO</name>
<sequence length="141" mass="15283">MEATVDNLIALTRDFFAKHWNTEAVGCEPPEWSGEYQFVGSLPNHNKQGVYAFVKAGRVTYVGVATSKGGGRYRGHGLGKRFQAYAKVIDGAHTPVDPRLVDAGAMMTIGFGVDNAYLANALELYLIGRLPTEHNANRPGS</sequence>
<proteinExistence type="predicted"/>
<organism evidence="1 2">
    <name type="scientific">Aromatoleum tolulyticum</name>
    <dbReference type="NCBI Taxonomy" id="34027"/>
    <lineage>
        <taxon>Bacteria</taxon>
        <taxon>Pseudomonadati</taxon>
        <taxon>Pseudomonadota</taxon>
        <taxon>Betaproteobacteria</taxon>
        <taxon>Rhodocyclales</taxon>
        <taxon>Rhodocyclaceae</taxon>
        <taxon>Aromatoleum</taxon>
    </lineage>
</organism>
<dbReference type="RefSeq" id="WP_084205066.1">
    <property type="nucleotide sequence ID" value="NZ_FTMD01000007.1"/>
</dbReference>
<protein>
    <recommendedName>
        <fullName evidence="3">GIY-YIG domain-containing protein</fullName>
    </recommendedName>
</protein>
<evidence type="ECO:0000313" key="2">
    <source>
        <dbReference type="Proteomes" id="UP000186819"/>
    </source>
</evidence>
<keyword evidence="2" id="KW-1185">Reference proteome</keyword>
<evidence type="ECO:0008006" key="3">
    <source>
        <dbReference type="Google" id="ProtNLM"/>
    </source>
</evidence>
<accession>A0A1N6VVG2</accession>